<keyword evidence="2" id="KW-1185">Reference proteome</keyword>
<evidence type="ECO:0000313" key="1">
    <source>
        <dbReference type="EMBL" id="NSG86865.1"/>
    </source>
</evidence>
<reference evidence="1 2" key="1">
    <citation type="journal article" date="2020" name="Cell Host Microbe">
        <title>Functional and Genomic Variation between Human-Derived Isolates of Lachnospiraceae Reveals Inter- and Intra-Species Diversity.</title>
        <authorList>
            <person name="Sorbara M.T."/>
            <person name="Littmann E.R."/>
            <person name="Fontana E."/>
            <person name="Moody T.U."/>
            <person name="Kohout C.E."/>
            <person name="Gjonbalaj M."/>
            <person name="Eaton V."/>
            <person name="Seok R."/>
            <person name="Leiner I.M."/>
            <person name="Pamer E.G."/>
        </authorList>
    </citation>
    <scope>NUCLEOTIDE SEQUENCE [LARGE SCALE GENOMIC DNA]</scope>
    <source>
        <strain evidence="1 2">MSK.17.74</strain>
    </source>
</reference>
<evidence type="ECO:0008006" key="3">
    <source>
        <dbReference type="Google" id="ProtNLM"/>
    </source>
</evidence>
<name>A0ABX2HCG6_9FIRM</name>
<gene>
    <name evidence="1" type="ORF">G5B17_15960</name>
</gene>
<dbReference type="Proteomes" id="UP001644719">
    <property type="component" value="Unassembled WGS sequence"/>
</dbReference>
<accession>A0ABX2HCG6</accession>
<proteinExistence type="predicted"/>
<comment type="caution">
    <text evidence="1">The sequence shown here is derived from an EMBL/GenBank/DDBJ whole genome shotgun (WGS) entry which is preliminary data.</text>
</comment>
<evidence type="ECO:0000313" key="2">
    <source>
        <dbReference type="Proteomes" id="UP001644719"/>
    </source>
</evidence>
<sequence length="232" mass="27270">MEIRAIAPNEWKYTYSQSMQITGQTGNIGHLRGDFDSGGYGFYTTWNDHRPQWKTDEFKTELDEVINALRSPEYGLLQNRPAMSEYARRFPDSAFKGNYCTEYGLRVDTEKYAYLLRLNPTKGDYNFYCYCYVKEWLDKHIGNAEKGIRFIDSHYKELFRIPDGGKIRVTSAWGEKSEHTCRYIDEYHTEVGNYLYHICEFAERMEKNGATYEPILAEPQAVKAPKHKNLER</sequence>
<protein>
    <recommendedName>
        <fullName evidence="3">Large polyvalent protein associated domain-containing protein</fullName>
    </recommendedName>
</protein>
<dbReference type="RefSeq" id="WP_006506527.1">
    <property type="nucleotide sequence ID" value="NZ_JAAITS010000052.1"/>
</dbReference>
<organism evidence="1 2">
    <name type="scientific">Blautia faecis</name>
    <dbReference type="NCBI Taxonomy" id="871665"/>
    <lineage>
        <taxon>Bacteria</taxon>
        <taxon>Bacillati</taxon>
        <taxon>Bacillota</taxon>
        <taxon>Clostridia</taxon>
        <taxon>Lachnospirales</taxon>
        <taxon>Lachnospiraceae</taxon>
        <taxon>Blautia</taxon>
    </lineage>
</organism>
<dbReference type="EMBL" id="JAAITS010000052">
    <property type="protein sequence ID" value="NSG86865.1"/>
    <property type="molecule type" value="Genomic_DNA"/>
</dbReference>